<dbReference type="PANTHER" id="PTHR10136">
    <property type="entry name" value="SECRETOGLOBIN FAMILY 1 MEMBER"/>
    <property type="match status" value="1"/>
</dbReference>
<keyword evidence="6" id="KW-1015">Disulfide bond</keyword>
<dbReference type="InterPro" id="IPR043215">
    <property type="entry name" value="Secretoglobin_1C-like"/>
</dbReference>
<evidence type="ECO:0000256" key="1">
    <source>
        <dbReference type="ARBA" id="ARBA00004613"/>
    </source>
</evidence>
<evidence type="ECO:0000313" key="9">
    <source>
        <dbReference type="Proteomes" id="UP000551758"/>
    </source>
</evidence>
<dbReference type="SMART" id="SM00096">
    <property type="entry name" value="UTG"/>
    <property type="match status" value="1"/>
</dbReference>
<dbReference type="PANTHER" id="PTHR10136:SF6">
    <property type="entry name" value="UTEROGLOBIN"/>
    <property type="match status" value="1"/>
</dbReference>
<sequence>MERIRRHLNRHISHKTTGYRDRARASIASLPSTMKLAVALALVTLALYCSPASAETCPSFLGVIQTLFLGTPASYEVAVAPFSPDADMKDAGIQLKKLVDTLPEKAKENVIKLMVHGFLRSRCSALDSPSPWLQRLFGPFCNPERRVPMQMSPGEQAQSSHLLLRGF</sequence>
<dbReference type="GO" id="GO:0019834">
    <property type="term" value="F:phospholipase A2 inhibitor activity"/>
    <property type="evidence" value="ECO:0007669"/>
    <property type="project" value="UniProtKB-KW"/>
</dbReference>
<evidence type="ECO:0000256" key="2">
    <source>
        <dbReference type="ARBA" id="ARBA00008650"/>
    </source>
</evidence>
<dbReference type="Pfam" id="PF01099">
    <property type="entry name" value="Uteroglobin"/>
    <property type="match status" value="1"/>
</dbReference>
<dbReference type="AlphaFoldDB" id="A0A7J7FD79"/>
<dbReference type="InterPro" id="IPR016126">
    <property type="entry name" value="Secretoglobin"/>
</dbReference>
<dbReference type="FunFam" id="1.10.210.10:FF:000001">
    <property type="entry name" value="Uteroglobin"/>
    <property type="match status" value="1"/>
</dbReference>
<comment type="caution">
    <text evidence="8">The sequence shown here is derived from an EMBL/GenBank/DDBJ whole genome shotgun (WGS) entry which is preliminary data.</text>
</comment>
<evidence type="ECO:0000256" key="3">
    <source>
        <dbReference type="ARBA" id="ARBA00020696"/>
    </source>
</evidence>
<dbReference type="SUPFAM" id="SSF48201">
    <property type="entry name" value="Uteroglobin-like"/>
    <property type="match status" value="1"/>
</dbReference>
<accession>A0A7J7FD79</accession>
<keyword evidence="4" id="KW-0964">Secreted</keyword>
<dbReference type="GO" id="GO:0005737">
    <property type="term" value="C:cytoplasm"/>
    <property type="evidence" value="ECO:0007669"/>
    <property type="project" value="TreeGrafter"/>
</dbReference>
<dbReference type="PROSITE" id="PS51311">
    <property type="entry name" value="SCGB"/>
    <property type="match status" value="1"/>
</dbReference>
<dbReference type="GO" id="GO:0007165">
    <property type="term" value="P:signal transduction"/>
    <property type="evidence" value="ECO:0007669"/>
    <property type="project" value="InterPro"/>
</dbReference>
<evidence type="ECO:0000256" key="7">
    <source>
        <dbReference type="ARBA" id="ARBA00031712"/>
    </source>
</evidence>
<evidence type="ECO:0000256" key="4">
    <source>
        <dbReference type="ARBA" id="ARBA00022525"/>
    </source>
</evidence>
<dbReference type="Gene3D" id="1.10.210.10">
    <property type="entry name" value="Secretoglobin"/>
    <property type="match status" value="1"/>
</dbReference>
<dbReference type="CDD" id="cd00633">
    <property type="entry name" value="Secretoglobin"/>
    <property type="match status" value="1"/>
</dbReference>
<evidence type="ECO:0000256" key="6">
    <source>
        <dbReference type="ARBA" id="ARBA00023157"/>
    </source>
</evidence>
<proteinExistence type="inferred from homology"/>
<organism evidence="8 9">
    <name type="scientific">Diceros bicornis minor</name>
    <name type="common">South-central black rhinoceros</name>
    <dbReference type="NCBI Taxonomy" id="77932"/>
    <lineage>
        <taxon>Eukaryota</taxon>
        <taxon>Metazoa</taxon>
        <taxon>Chordata</taxon>
        <taxon>Craniata</taxon>
        <taxon>Vertebrata</taxon>
        <taxon>Euteleostomi</taxon>
        <taxon>Mammalia</taxon>
        <taxon>Eutheria</taxon>
        <taxon>Laurasiatheria</taxon>
        <taxon>Perissodactyla</taxon>
        <taxon>Rhinocerotidae</taxon>
        <taxon>Diceros</taxon>
    </lineage>
</organism>
<reference evidence="8 9" key="1">
    <citation type="journal article" date="2020" name="Mol. Biol. Evol.">
        <title>Interspecific Gene Flow and the Evolution of Specialization in Black and White Rhinoceros.</title>
        <authorList>
            <person name="Moodley Y."/>
            <person name="Westbury M.V."/>
            <person name="Russo I.M."/>
            <person name="Gopalakrishnan S."/>
            <person name="Rakotoarivelo A."/>
            <person name="Olsen R.A."/>
            <person name="Prost S."/>
            <person name="Tunstall T."/>
            <person name="Ryder O.A."/>
            <person name="Dalen L."/>
            <person name="Bruford M.W."/>
        </authorList>
    </citation>
    <scope>NUCLEOTIDE SEQUENCE [LARGE SCALE GENOMIC DNA]</scope>
    <source>
        <strain evidence="8">SBR-YM</strain>
        <tissue evidence="8">Skin</tissue>
    </source>
</reference>
<dbReference type="Proteomes" id="UP000551758">
    <property type="component" value="Unassembled WGS sequence"/>
</dbReference>
<evidence type="ECO:0000256" key="5">
    <source>
        <dbReference type="ARBA" id="ARBA00023005"/>
    </source>
</evidence>
<dbReference type="EMBL" id="JACDTQ010000807">
    <property type="protein sequence ID" value="KAF5926023.1"/>
    <property type="molecule type" value="Genomic_DNA"/>
</dbReference>
<protein>
    <recommendedName>
        <fullName evidence="3">Uteroglobin</fullName>
    </recommendedName>
    <alternativeName>
        <fullName evidence="7">Secretoglobin family 1A member 1</fullName>
    </alternativeName>
</protein>
<dbReference type="InterPro" id="IPR000329">
    <property type="entry name" value="Uteroglobin"/>
</dbReference>
<keyword evidence="9" id="KW-1185">Reference proteome</keyword>
<comment type="subcellular location">
    <subcellularLocation>
        <location evidence="1">Secreted</location>
    </subcellularLocation>
</comment>
<evidence type="ECO:0000313" key="8">
    <source>
        <dbReference type="EMBL" id="KAF5926023.1"/>
    </source>
</evidence>
<gene>
    <name evidence="8" type="ORF">HPG69_016059</name>
</gene>
<dbReference type="PRINTS" id="PR00486">
    <property type="entry name" value="UTEROGLOBIN"/>
</dbReference>
<name>A0A7J7FD79_DICBM</name>
<comment type="similarity">
    <text evidence="2">Belongs to the secretoglobin family.</text>
</comment>
<keyword evidence="5" id="KW-0593">Phospholipase A2 inhibitor</keyword>
<dbReference type="GO" id="GO:0005615">
    <property type="term" value="C:extracellular space"/>
    <property type="evidence" value="ECO:0007669"/>
    <property type="project" value="TreeGrafter"/>
</dbReference>
<dbReference type="InterPro" id="IPR035960">
    <property type="entry name" value="Secretoglobin_sf"/>
</dbReference>